<sequence>MGRQGARCLALLAGAAALLQLAPRAFVPPPARGRELSAAPVAGLAAAAAALPDSAWARIVGGKVRAQEGRTYFAIPEEEGVSDAQIVVMLVIALVMFAVAVRVALKLWEGPIPVKNLKAGKRGYISPLYKRLIELGFV</sequence>
<feature type="transmembrane region" description="Helical" evidence="1">
    <location>
        <begin position="86"/>
        <end position="105"/>
    </location>
</feature>
<dbReference type="EMBL" id="HBGW01065229">
    <property type="protein sequence ID" value="CAD9612097.1"/>
    <property type="molecule type" value="Transcribed_RNA"/>
</dbReference>
<organism evidence="3">
    <name type="scientific">Zooxanthella nutricula</name>
    <dbReference type="NCBI Taxonomy" id="1333877"/>
    <lineage>
        <taxon>Eukaryota</taxon>
        <taxon>Sar</taxon>
        <taxon>Alveolata</taxon>
        <taxon>Dinophyceae</taxon>
        <taxon>Peridiniales</taxon>
        <taxon>Peridiniales incertae sedis</taxon>
        <taxon>Zooxanthella</taxon>
    </lineage>
</organism>
<keyword evidence="1" id="KW-0472">Membrane</keyword>
<feature type="signal peptide" evidence="2">
    <location>
        <begin position="1"/>
        <end position="33"/>
    </location>
</feature>
<reference evidence="3" key="1">
    <citation type="submission" date="2021-01" db="EMBL/GenBank/DDBJ databases">
        <authorList>
            <person name="Corre E."/>
            <person name="Pelletier E."/>
            <person name="Niang G."/>
            <person name="Scheremetjew M."/>
            <person name="Finn R."/>
            <person name="Kale V."/>
            <person name="Holt S."/>
            <person name="Cochrane G."/>
            <person name="Meng A."/>
            <person name="Brown T."/>
            <person name="Cohen L."/>
        </authorList>
    </citation>
    <scope>NUCLEOTIDE SEQUENCE</scope>
    <source>
        <strain evidence="3">RCC3387</strain>
    </source>
</reference>
<evidence type="ECO:0000313" key="3">
    <source>
        <dbReference type="EMBL" id="CAD9612097.1"/>
    </source>
</evidence>
<evidence type="ECO:0000256" key="1">
    <source>
        <dbReference type="SAM" id="Phobius"/>
    </source>
</evidence>
<gene>
    <name evidence="3" type="ORF">BRAN1462_LOCUS41584</name>
</gene>
<keyword evidence="1" id="KW-0812">Transmembrane</keyword>
<evidence type="ECO:0000256" key="2">
    <source>
        <dbReference type="SAM" id="SignalP"/>
    </source>
</evidence>
<accession>A0A7S2LQY0</accession>
<proteinExistence type="predicted"/>
<keyword evidence="2" id="KW-0732">Signal</keyword>
<protein>
    <submittedName>
        <fullName evidence="3">Uncharacterized protein</fullName>
    </submittedName>
</protein>
<name>A0A7S2LQY0_9DINO</name>
<feature type="chain" id="PRO_5031387211" evidence="2">
    <location>
        <begin position="34"/>
        <end position="138"/>
    </location>
</feature>
<keyword evidence="1" id="KW-1133">Transmembrane helix</keyword>
<dbReference type="AlphaFoldDB" id="A0A7S2LQY0"/>